<dbReference type="InterPro" id="IPR050680">
    <property type="entry name" value="YpeA/RimI_acetyltransf"/>
</dbReference>
<feature type="binding site" evidence="4">
    <location>
        <position position="192"/>
    </location>
    <ligand>
        <name>1D-myo-inositol 2-(L-cysteinylamino)-2-deoxy-alpha-D-glucopyranoside</name>
        <dbReference type="ChEBI" id="CHEBI:58887"/>
    </ligand>
</feature>
<keyword evidence="2 4" id="KW-0677">Repeat</keyword>
<gene>
    <name evidence="4" type="primary">mshD</name>
    <name evidence="7" type="ORF">FHR34_003200</name>
</gene>
<dbReference type="Pfam" id="PF13508">
    <property type="entry name" value="Acetyltransf_7"/>
    <property type="match status" value="1"/>
</dbReference>
<feature type="domain" description="N-acetyltransferase" evidence="6">
    <location>
        <begin position="25"/>
        <end position="168"/>
    </location>
</feature>
<dbReference type="EMBL" id="JACHJV010000001">
    <property type="protein sequence ID" value="MBB4924207.1"/>
    <property type="molecule type" value="Genomic_DNA"/>
</dbReference>
<dbReference type="Pfam" id="PF00583">
    <property type="entry name" value="Acetyltransf_1"/>
    <property type="match status" value="1"/>
</dbReference>
<feature type="binding site" evidence="4">
    <location>
        <begin position="91"/>
        <end position="93"/>
    </location>
    <ligand>
        <name>acetyl-CoA</name>
        <dbReference type="ChEBI" id="CHEBI:57288"/>
        <label>1</label>
    </ligand>
</feature>
<dbReference type="SUPFAM" id="SSF55729">
    <property type="entry name" value="Acyl-CoA N-acyltransferases (Nat)"/>
    <property type="match status" value="1"/>
</dbReference>
<comment type="similarity">
    <text evidence="4">Belongs to the acetyltransferase family. MshD subfamily.</text>
</comment>
<dbReference type="GO" id="GO:0035447">
    <property type="term" value="F:mycothiol synthase activity"/>
    <property type="evidence" value="ECO:0007669"/>
    <property type="project" value="UniProtKB-UniRule"/>
</dbReference>
<feature type="binding site" evidence="4">
    <location>
        <begin position="273"/>
        <end position="275"/>
    </location>
    <ligand>
        <name>acetyl-CoA</name>
        <dbReference type="ChEBI" id="CHEBI:57288"/>
        <label>2</label>
    </ligand>
</feature>
<evidence type="ECO:0000313" key="7">
    <source>
        <dbReference type="EMBL" id="MBB4924207.1"/>
    </source>
</evidence>
<evidence type="ECO:0000256" key="2">
    <source>
        <dbReference type="ARBA" id="ARBA00022737"/>
    </source>
</evidence>
<evidence type="ECO:0000256" key="1">
    <source>
        <dbReference type="ARBA" id="ARBA00022679"/>
    </source>
</evidence>
<dbReference type="PIRSF" id="PIRSF021524">
    <property type="entry name" value="MSH_acetyltransferase"/>
    <property type="match status" value="1"/>
</dbReference>
<keyword evidence="3 4" id="KW-0012">Acyltransferase</keyword>
<feature type="binding site" evidence="4">
    <location>
        <begin position="280"/>
        <end position="286"/>
    </location>
    <ligand>
        <name>acetyl-CoA</name>
        <dbReference type="ChEBI" id="CHEBI:57288"/>
        <label>2</label>
    </ligand>
</feature>
<keyword evidence="1 4" id="KW-0808">Transferase</keyword>
<proteinExistence type="inferred from homology"/>
<dbReference type="EC" id="2.3.1.189" evidence="4"/>
<comment type="caution">
    <text evidence="7">The sequence shown here is derived from an EMBL/GenBank/DDBJ whole genome shotgun (WGS) entry which is preliminary data.</text>
</comment>
<dbReference type="PANTHER" id="PTHR43420:SF12">
    <property type="entry name" value="N-ACETYLTRANSFERASE DOMAIN-CONTAINING PROTEIN"/>
    <property type="match status" value="1"/>
</dbReference>
<dbReference type="AlphaFoldDB" id="A0A7W7VVB2"/>
<dbReference type="NCBIfam" id="TIGR03448">
    <property type="entry name" value="mycothiol_MshD"/>
    <property type="match status" value="1"/>
</dbReference>
<dbReference type="PROSITE" id="PS51186">
    <property type="entry name" value="GNAT"/>
    <property type="match status" value="2"/>
</dbReference>
<protein>
    <recommendedName>
        <fullName evidence="4">Mycothiol acetyltransferase</fullName>
        <shortName evidence="4">MSH acetyltransferase</shortName>
        <ecNumber evidence="4">2.3.1.189</ecNumber>
    </recommendedName>
    <alternativeName>
        <fullName evidence="4">Mycothiol synthase</fullName>
    </alternativeName>
</protein>
<dbReference type="Gene3D" id="3.40.630.30">
    <property type="match status" value="1"/>
</dbReference>
<organism evidence="7 8">
    <name type="scientific">Kitasatospora kifunensis</name>
    <name type="common">Streptomyces kifunensis</name>
    <dbReference type="NCBI Taxonomy" id="58351"/>
    <lineage>
        <taxon>Bacteria</taxon>
        <taxon>Bacillati</taxon>
        <taxon>Actinomycetota</taxon>
        <taxon>Actinomycetes</taxon>
        <taxon>Kitasatosporales</taxon>
        <taxon>Streptomycetaceae</taxon>
        <taxon>Kitasatospora</taxon>
    </lineage>
</organism>
<evidence type="ECO:0000313" key="8">
    <source>
        <dbReference type="Proteomes" id="UP000540506"/>
    </source>
</evidence>
<feature type="compositionally biased region" description="Gly residues" evidence="5">
    <location>
        <begin position="225"/>
        <end position="243"/>
    </location>
</feature>
<feature type="binding site" evidence="4">
    <location>
        <position position="48"/>
    </location>
    <ligand>
        <name>1D-myo-inositol 2-(L-cysteinylamino)-2-deoxy-alpha-D-glucopyranoside</name>
        <dbReference type="ChEBI" id="CHEBI:58887"/>
    </ligand>
</feature>
<evidence type="ECO:0000256" key="3">
    <source>
        <dbReference type="ARBA" id="ARBA00023315"/>
    </source>
</evidence>
<accession>A0A7W7VVB2</accession>
<feature type="binding site" evidence="4">
    <location>
        <position position="269"/>
    </location>
    <ligand>
        <name>1D-myo-inositol 2-(L-cysteinylamino)-2-deoxy-alpha-D-glucopyranoside</name>
        <dbReference type="ChEBI" id="CHEBI:58887"/>
    </ligand>
</feature>
<comment type="caution">
    <text evidence="4">Lacks conserved residue(s) required for the propagation of feature annotation.</text>
</comment>
<comment type="catalytic activity">
    <reaction evidence="4">
        <text>1D-myo-inositol 2-(L-cysteinylamino)-2-deoxy-alpha-D-glucopyranoside + acetyl-CoA = mycothiol + CoA + H(+)</text>
        <dbReference type="Rhea" id="RHEA:26172"/>
        <dbReference type="ChEBI" id="CHEBI:15378"/>
        <dbReference type="ChEBI" id="CHEBI:16768"/>
        <dbReference type="ChEBI" id="CHEBI:57287"/>
        <dbReference type="ChEBI" id="CHEBI:57288"/>
        <dbReference type="ChEBI" id="CHEBI:58887"/>
        <dbReference type="EC" id="2.3.1.189"/>
    </reaction>
</comment>
<keyword evidence="8" id="KW-1185">Reference proteome</keyword>
<evidence type="ECO:0000256" key="5">
    <source>
        <dbReference type="SAM" id="MobiDB-lite"/>
    </source>
</evidence>
<dbReference type="HAMAP" id="MF_01698">
    <property type="entry name" value="MshD"/>
    <property type="match status" value="1"/>
</dbReference>
<feature type="binding site" evidence="4">
    <location>
        <begin position="313"/>
        <end position="318"/>
    </location>
    <ligand>
        <name>acetyl-CoA</name>
        <dbReference type="ChEBI" id="CHEBI:57288"/>
        <label>2</label>
    </ligand>
</feature>
<evidence type="ECO:0000259" key="6">
    <source>
        <dbReference type="PROSITE" id="PS51186"/>
    </source>
</evidence>
<dbReference type="InterPro" id="IPR016181">
    <property type="entry name" value="Acyl_CoA_acyltransferase"/>
</dbReference>
<dbReference type="CDD" id="cd04301">
    <property type="entry name" value="NAT_SF"/>
    <property type="match status" value="2"/>
</dbReference>
<dbReference type="PANTHER" id="PTHR43420">
    <property type="entry name" value="ACETYLTRANSFERASE"/>
    <property type="match status" value="1"/>
</dbReference>
<comment type="subunit">
    <text evidence="4">Monomer.</text>
</comment>
<dbReference type="Proteomes" id="UP000540506">
    <property type="component" value="Unassembled WGS sequence"/>
</dbReference>
<reference evidence="7 8" key="1">
    <citation type="submission" date="2020-08" db="EMBL/GenBank/DDBJ databases">
        <title>Sequencing the genomes of 1000 actinobacteria strains.</title>
        <authorList>
            <person name="Klenk H.-P."/>
        </authorList>
    </citation>
    <scope>NUCLEOTIDE SEQUENCE [LARGE SCALE GENOMIC DNA]</scope>
    <source>
        <strain evidence="7 8">DSM 41654</strain>
    </source>
</reference>
<feature type="binding site" evidence="4">
    <location>
        <position position="308"/>
    </location>
    <ligand>
        <name>1D-myo-inositol 2-(L-cysteinylamino)-2-deoxy-alpha-D-glucopyranoside</name>
        <dbReference type="ChEBI" id="CHEBI:58887"/>
    </ligand>
</feature>
<comment type="function">
    <text evidence="4">Catalyzes the transfer of acetyl from acetyl-CoA to desacetylmycothiol (Cys-GlcN-Ins) to form mycothiol.</text>
</comment>
<sequence length="343" mass="36255">MDTAKTPESEIPEPEIHVTAGLSTAQLDTAQAVLRAAAAADGREAVSEAGRLRLRVDEPREGVRHLVAGTVEAPAGYGQLELQKESATAELAVHPDHRGHGLGRALVGAVLAEAGDDRTVDFWAHGGHPAARRLAEAYGAELVRELRQMRRTGPAPAEVSLPEGVTLRTFRPGVDDEAWLRLNALAFAHHPEQGSWTARDLTDRIAEPWFDPAGFFLAVRGAGTGGSGTDSAGTGGSGTGGSDTDGERLVGFHWTKVHPATATEPELGEVYVVGVDPAEQGNGLGKALTAAGLRHLAADRGLATVLLYVDADNAAAVRVYERVGFTVHEVDLMYRVTEGRRAR</sequence>
<dbReference type="InterPro" id="IPR000182">
    <property type="entry name" value="GNAT_dom"/>
</dbReference>
<dbReference type="RefSeq" id="WP_184936190.1">
    <property type="nucleotide sequence ID" value="NZ_JACHJV010000001.1"/>
</dbReference>
<feature type="domain" description="N-acetyltransferase" evidence="6">
    <location>
        <begin position="165"/>
        <end position="343"/>
    </location>
</feature>
<feature type="region of interest" description="Disordered" evidence="5">
    <location>
        <begin position="225"/>
        <end position="245"/>
    </location>
</feature>
<feature type="binding site" evidence="4">
    <location>
        <position position="256"/>
    </location>
    <ligand>
        <name>1D-myo-inositol 2-(L-cysteinylamino)-2-deoxy-alpha-D-glucopyranoside</name>
        <dbReference type="ChEBI" id="CHEBI:58887"/>
    </ligand>
</feature>
<dbReference type="GO" id="GO:0010125">
    <property type="term" value="P:mycothiol biosynthetic process"/>
    <property type="evidence" value="ECO:0007669"/>
    <property type="project" value="UniProtKB-UniRule"/>
</dbReference>
<dbReference type="InterPro" id="IPR017813">
    <property type="entry name" value="Mycothiol_AcTrfase"/>
</dbReference>
<name>A0A7W7VVB2_KITKI</name>
<evidence type="ECO:0000256" key="4">
    <source>
        <dbReference type="HAMAP-Rule" id="MF_01698"/>
    </source>
</evidence>